<dbReference type="GO" id="GO:0004519">
    <property type="term" value="F:endonuclease activity"/>
    <property type="evidence" value="ECO:0007669"/>
    <property type="project" value="InterPro"/>
</dbReference>
<dbReference type="InterPro" id="IPR011856">
    <property type="entry name" value="tRNA_endonuc-like_dom_sf"/>
</dbReference>
<evidence type="ECO:0000259" key="1">
    <source>
        <dbReference type="Pfam" id="PF04471"/>
    </source>
</evidence>
<dbReference type="EMBL" id="ADLJ01000024">
    <property type="protein sequence ID" value="EHE98247.1"/>
    <property type="molecule type" value="Genomic_DNA"/>
</dbReference>
<dbReference type="InterPro" id="IPR007560">
    <property type="entry name" value="Restrct_endonuc_IV_Mrr"/>
</dbReference>
<dbReference type="GO" id="GO:0003677">
    <property type="term" value="F:DNA binding"/>
    <property type="evidence" value="ECO:0007669"/>
    <property type="project" value="InterPro"/>
</dbReference>
<evidence type="ECO:0000313" key="2">
    <source>
        <dbReference type="EMBL" id="EHE98247.1"/>
    </source>
</evidence>
<organism evidence="2 3">
    <name type="scientific">[Clostridium] citroniae WAL-17108</name>
    <dbReference type="NCBI Taxonomy" id="742733"/>
    <lineage>
        <taxon>Bacteria</taxon>
        <taxon>Bacillati</taxon>
        <taxon>Bacillota</taxon>
        <taxon>Clostridia</taxon>
        <taxon>Lachnospirales</taxon>
        <taxon>Lachnospiraceae</taxon>
        <taxon>Enterocloster</taxon>
    </lineage>
</organism>
<dbReference type="SUPFAM" id="SSF52980">
    <property type="entry name" value="Restriction endonuclease-like"/>
    <property type="match status" value="1"/>
</dbReference>
<dbReference type="PATRIC" id="fig|742733.3.peg.3176"/>
<proteinExistence type="predicted"/>
<name>G5HKE7_9FIRM</name>
<evidence type="ECO:0000313" key="3">
    <source>
        <dbReference type="Proteomes" id="UP000003763"/>
    </source>
</evidence>
<dbReference type="GO" id="GO:0009307">
    <property type="term" value="P:DNA restriction-modification system"/>
    <property type="evidence" value="ECO:0007669"/>
    <property type="project" value="InterPro"/>
</dbReference>
<dbReference type="eggNOG" id="ENOG5033NQA">
    <property type="taxonomic scope" value="Bacteria"/>
</dbReference>
<gene>
    <name evidence="2" type="ORF">HMPREF9469_03059</name>
</gene>
<dbReference type="Gene3D" id="3.40.1350.10">
    <property type="match status" value="1"/>
</dbReference>
<protein>
    <recommendedName>
        <fullName evidence="1">Restriction endonuclease type IV Mrr domain-containing protein</fullName>
    </recommendedName>
</protein>
<dbReference type="Proteomes" id="UP000003763">
    <property type="component" value="Unassembled WGS sequence"/>
</dbReference>
<dbReference type="Pfam" id="PF04471">
    <property type="entry name" value="Mrr_cat"/>
    <property type="match status" value="1"/>
</dbReference>
<sequence>MVEFDEMKIEDMPFDGELEVFEGHVWSCVVSEKYDNIWIDYNEISDLEFEPWCEMIGEKIVEKCNVESRVSNTIKKSFQKMADAMGLLIEVSDFDRRCNVFINSAGGDYCPYILSIDYDIENNTEITILQSWNVSRMYASGEKSDLYVLFANSMNILLKGVFNCFAEIVYIDVIGNDEVNAATILFEDKIKNCSIEKLSEKIDDIFMSFIMAMNIHYSIFGSYSFRLSTDEVNPKYISFYDEVEADNYIIRDDHQYYTCLEEGISLLVLSEKQYNCINLINNHKWEIIDGIDGKIIIQYEKTGKSYNFIPENRWKCVNKIIRQNALKNYTIICQENMLYVLELNTIWLIEGGYYHYWIEEEKQKIFERQKRENDILFFDKNFAWKYPVNPSRFEDLIADLIETDIKVNKVRLLGKSNNSDGGRDILIYKRILGEQEYNSNYLVIGQCKAYKNSVNKAHVTDIRDMIEHYGANGFFLAVTSNITVPLIDVLCKLGEKYEVDWWTQREIFSLLRKNFYLVERYSDLVEIIL</sequence>
<dbReference type="AlphaFoldDB" id="G5HKE7"/>
<comment type="caution">
    <text evidence="2">The sequence shown here is derived from an EMBL/GenBank/DDBJ whole genome shotgun (WGS) entry which is preliminary data.</text>
</comment>
<reference evidence="2 3" key="1">
    <citation type="submission" date="2011-08" db="EMBL/GenBank/DDBJ databases">
        <title>The Genome Sequence of Clostridium citroniae WAL-17108.</title>
        <authorList>
            <consortium name="The Broad Institute Genome Sequencing Platform"/>
            <person name="Earl A."/>
            <person name="Ward D."/>
            <person name="Feldgarden M."/>
            <person name="Gevers D."/>
            <person name="Finegold S.M."/>
            <person name="Summanen P.H."/>
            <person name="Molitoris D.R."/>
            <person name="Vaisanen M.L."/>
            <person name="Daigneault M."/>
            <person name="Allen-Vercoe E."/>
            <person name="Young S.K."/>
            <person name="Zeng Q."/>
            <person name="Gargeya S."/>
            <person name="Fitzgerald M."/>
            <person name="Haas B."/>
            <person name="Abouelleil A."/>
            <person name="Alvarado L."/>
            <person name="Arachchi H.M."/>
            <person name="Berlin A."/>
            <person name="Brown A."/>
            <person name="Chapman S.B."/>
            <person name="Chen Z."/>
            <person name="Dunbar C."/>
            <person name="Freedman E."/>
            <person name="Gearin G."/>
            <person name="Gellesch M."/>
            <person name="Goldberg J."/>
            <person name="Griggs A."/>
            <person name="Gujja S."/>
            <person name="Heiman D."/>
            <person name="Howarth C."/>
            <person name="Larson L."/>
            <person name="Lui A."/>
            <person name="MacDonald P.J.P."/>
            <person name="Montmayeur A."/>
            <person name="Murphy C."/>
            <person name="Neiman D."/>
            <person name="Pearson M."/>
            <person name="Priest M."/>
            <person name="Roberts A."/>
            <person name="Saif S."/>
            <person name="Shea T."/>
            <person name="Shenoy N."/>
            <person name="Sisk P."/>
            <person name="Stolte C."/>
            <person name="Sykes S."/>
            <person name="Wortman J."/>
            <person name="Nusbaum C."/>
            <person name="Birren B."/>
        </authorList>
    </citation>
    <scope>NUCLEOTIDE SEQUENCE [LARGE SCALE GENOMIC DNA]</scope>
    <source>
        <strain evidence="2 3">WAL-17108</strain>
    </source>
</reference>
<accession>G5HKE7</accession>
<dbReference type="HOGENOM" id="CLU_514556_0_0_9"/>
<feature type="domain" description="Restriction endonuclease type IV Mrr" evidence="1">
    <location>
        <begin position="389"/>
        <end position="483"/>
    </location>
</feature>
<dbReference type="InterPro" id="IPR011335">
    <property type="entry name" value="Restrct_endonuc-II-like"/>
</dbReference>